<evidence type="ECO:0000313" key="8">
    <source>
        <dbReference type="Proteomes" id="UP000186341"/>
    </source>
</evidence>
<organism evidence="7 8">
    <name type="scientific">Ileibacterium valens</name>
    <dbReference type="NCBI Taxonomy" id="1862668"/>
    <lineage>
        <taxon>Bacteria</taxon>
        <taxon>Bacillati</taxon>
        <taxon>Bacillota</taxon>
        <taxon>Erysipelotrichia</taxon>
        <taxon>Erysipelotrichales</taxon>
        <taxon>Erysipelotrichaceae</taxon>
        <taxon>Ileibacterium</taxon>
    </lineage>
</organism>
<dbReference type="GeneID" id="82201771"/>
<keyword evidence="8" id="KW-1185">Reference proteome</keyword>
<evidence type="ECO:0000256" key="3">
    <source>
        <dbReference type="ARBA" id="ARBA00022692"/>
    </source>
</evidence>
<evidence type="ECO:0000256" key="2">
    <source>
        <dbReference type="ARBA" id="ARBA00009765"/>
    </source>
</evidence>
<dbReference type="InterPro" id="IPR002523">
    <property type="entry name" value="MgTranspt_CorA/ZnTranspt_ZntB"/>
</dbReference>
<dbReference type="CDD" id="cd12827">
    <property type="entry name" value="EcCorA_ZntB-like_u2"/>
    <property type="match status" value="1"/>
</dbReference>
<dbReference type="Gene3D" id="1.20.58.340">
    <property type="entry name" value="Magnesium transport protein CorA, transmembrane region"/>
    <property type="match status" value="2"/>
</dbReference>
<evidence type="ECO:0000313" key="7">
    <source>
        <dbReference type="EMBL" id="OLU43043.1"/>
    </source>
</evidence>
<dbReference type="Proteomes" id="UP000186341">
    <property type="component" value="Unassembled WGS sequence"/>
</dbReference>
<dbReference type="Gene3D" id="3.30.460.20">
    <property type="entry name" value="CorA soluble domain-like"/>
    <property type="match status" value="1"/>
</dbReference>
<dbReference type="AlphaFoldDB" id="A0A1U7NJ80"/>
<comment type="similarity">
    <text evidence="2">Belongs to the CorA metal ion transporter (MIT) (TC 1.A.35) family.</text>
</comment>
<dbReference type="SUPFAM" id="SSF143865">
    <property type="entry name" value="CorA soluble domain-like"/>
    <property type="match status" value="1"/>
</dbReference>
<dbReference type="Pfam" id="PF01544">
    <property type="entry name" value="CorA"/>
    <property type="match status" value="1"/>
</dbReference>
<evidence type="ECO:0000256" key="4">
    <source>
        <dbReference type="ARBA" id="ARBA00022989"/>
    </source>
</evidence>
<feature type="transmembrane region" description="Helical" evidence="6">
    <location>
        <begin position="257"/>
        <end position="274"/>
    </location>
</feature>
<name>A0A1U7NJ80_9FIRM</name>
<reference evidence="7 8" key="1">
    <citation type="submission" date="2016-11" db="EMBL/GenBank/DDBJ databases">
        <title>Description of two novel members of the family Erysipelotrichaceae: Ileibacterium lipovorans gen. nov., sp. nov. and Dubosiella newyorkensis, gen. nov., sp. nov.</title>
        <authorList>
            <person name="Cox L.M."/>
            <person name="Sohn J."/>
            <person name="Tyrrell K.L."/>
            <person name="Citron D.M."/>
            <person name="Lawson P.A."/>
            <person name="Patel N.B."/>
            <person name="Iizumi T."/>
            <person name="Perez-Perez G.I."/>
            <person name="Goldstein E.J."/>
            <person name="Blaser M.J."/>
        </authorList>
    </citation>
    <scope>NUCLEOTIDE SEQUENCE [LARGE SCALE GENOMIC DNA]</scope>
    <source>
        <strain evidence="7 8">NYU-BL-A3</strain>
    </source>
</reference>
<evidence type="ECO:0000256" key="5">
    <source>
        <dbReference type="ARBA" id="ARBA00023136"/>
    </source>
</evidence>
<dbReference type="InterPro" id="IPR047199">
    <property type="entry name" value="CorA-like"/>
</dbReference>
<evidence type="ECO:0000256" key="6">
    <source>
        <dbReference type="SAM" id="Phobius"/>
    </source>
</evidence>
<keyword evidence="5 6" id="KW-0472">Membrane</keyword>
<dbReference type="PANTHER" id="PTHR47891">
    <property type="entry name" value="TRANSPORTER-RELATED"/>
    <property type="match status" value="1"/>
</dbReference>
<dbReference type="InterPro" id="IPR045861">
    <property type="entry name" value="CorA_cytoplasmic_dom"/>
</dbReference>
<dbReference type="GO" id="GO:0046873">
    <property type="term" value="F:metal ion transmembrane transporter activity"/>
    <property type="evidence" value="ECO:0007669"/>
    <property type="project" value="InterPro"/>
</dbReference>
<keyword evidence="4 6" id="KW-1133">Transmembrane helix</keyword>
<evidence type="ECO:0000256" key="1">
    <source>
        <dbReference type="ARBA" id="ARBA00004141"/>
    </source>
</evidence>
<comment type="caution">
    <text evidence="7">The sequence shown here is derived from an EMBL/GenBank/DDBJ whole genome shotgun (WGS) entry which is preliminary data.</text>
</comment>
<dbReference type="GO" id="GO:0016020">
    <property type="term" value="C:membrane"/>
    <property type="evidence" value="ECO:0007669"/>
    <property type="project" value="UniProtKB-SubCell"/>
</dbReference>
<dbReference type="RefSeq" id="WP_075817491.1">
    <property type="nucleotide sequence ID" value="NZ_CAPNHH010000170.1"/>
</dbReference>
<dbReference type="PANTHER" id="PTHR47891:SF2">
    <property type="entry name" value="MAGNESIUM AND COBALT TRANSPORTER"/>
    <property type="match status" value="1"/>
</dbReference>
<keyword evidence="3 6" id="KW-0812">Transmembrane</keyword>
<accession>A0A1U7NJ80</accession>
<dbReference type="InterPro" id="IPR045863">
    <property type="entry name" value="CorA_TM1_TM2"/>
</dbReference>
<dbReference type="EMBL" id="MPJW01000027">
    <property type="protein sequence ID" value="OLU43043.1"/>
    <property type="molecule type" value="Genomic_DNA"/>
</dbReference>
<protein>
    <recommendedName>
        <fullName evidence="9">Magnesium transporter</fullName>
    </recommendedName>
</protein>
<feature type="transmembrane region" description="Helical" evidence="6">
    <location>
        <begin position="286"/>
        <end position="305"/>
    </location>
</feature>
<dbReference type="OrthoDB" id="9803416at2"/>
<evidence type="ECO:0008006" key="9">
    <source>
        <dbReference type="Google" id="ProtNLM"/>
    </source>
</evidence>
<sequence>MINIFITNDENKLSEISHDQKGCWIEVTDPTDEEAALLVENYKINRSFLKAALDDQETAHLEQSEDQTLIMIDCCISSDREKNNIPQYETAPISLILFDSFFMTITRKGAQFLNALKENEEEPIDTRDPVSFFLILMKQISEKFQEELRTISSYCDEITDHLFKKMKNEGLMQMMKLDKSLIFFSSSLQANQNLLEKIQETRPFELSDPNEKLLDENLVEYRQASKMCNLYISVNERISDGCSNILSNSMNIVVERLTIITIVFSIPAIIFGFYGMNVKSLNLQHAWLPIFLALGGSILCWIIFYRKRR</sequence>
<comment type="subcellular location">
    <subcellularLocation>
        <location evidence="1">Membrane</location>
        <topology evidence="1">Multi-pass membrane protein</topology>
    </subcellularLocation>
</comment>
<proteinExistence type="inferred from homology"/>
<dbReference type="SUPFAM" id="SSF144083">
    <property type="entry name" value="Magnesium transport protein CorA, transmembrane region"/>
    <property type="match status" value="1"/>
</dbReference>
<gene>
    <name evidence="7" type="ORF">BO222_00720</name>
</gene>